<comment type="caution">
    <text evidence="2">The sequence shown here is derived from an EMBL/GenBank/DDBJ whole genome shotgun (WGS) entry which is preliminary data.</text>
</comment>
<protein>
    <submittedName>
        <fullName evidence="2">Uncharacterized protein</fullName>
    </submittedName>
</protein>
<reference evidence="2" key="1">
    <citation type="submission" date="2023-03" db="EMBL/GenBank/DDBJ databases">
        <authorList>
            <person name="Steffen K."/>
            <person name="Cardenas P."/>
        </authorList>
    </citation>
    <scope>NUCLEOTIDE SEQUENCE</scope>
</reference>
<proteinExistence type="predicted"/>
<gene>
    <name evidence="2" type="ORF">GBAR_LOCUS3850</name>
</gene>
<feature type="non-terminal residue" evidence="2">
    <location>
        <position position="1"/>
    </location>
</feature>
<evidence type="ECO:0000313" key="3">
    <source>
        <dbReference type="Proteomes" id="UP001174909"/>
    </source>
</evidence>
<feature type="region of interest" description="Disordered" evidence="1">
    <location>
        <begin position="276"/>
        <end position="321"/>
    </location>
</feature>
<evidence type="ECO:0000256" key="1">
    <source>
        <dbReference type="SAM" id="MobiDB-lite"/>
    </source>
</evidence>
<name>A0AA35W9A2_GEOBA</name>
<evidence type="ECO:0000313" key="2">
    <source>
        <dbReference type="EMBL" id="CAI8004198.1"/>
    </source>
</evidence>
<dbReference type="EMBL" id="CASHTH010000552">
    <property type="protein sequence ID" value="CAI8004198.1"/>
    <property type="molecule type" value="Genomic_DNA"/>
</dbReference>
<dbReference type="AlphaFoldDB" id="A0AA35W9A2"/>
<organism evidence="2 3">
    <name type="scientific">Geodia barretti</name>
    <name type="common">Barrett's horny sponge</name>
    <dbReference type="NCBI Taxonomy" id="519541"/>
    <lineage>
        <taxon>Eukaryota</taxon>
        <taxon>Metazoa</taxon>
        <taxon>Porifera</taxon>
        <taxon>Demospongiae</taxon>
        <taxon>Heteroscleromorpha</taxon>
        <taxon>Tetractinellida</taxon>
        <taxon>Astrophorina</taxon>
        <taxon>Geodiidae</taxon>
        <taxon>Geodia</taxon>
    </lineage>
</organism>
<sequence length="321" mass="33275">METLKPRYYCLERYTEDVHHGTTSLELLSSVCSMQQQRHDGLFQKHGDYAIVGLKDAATFEPAGGTQHLELTTSAGSLSDLQYAEISSTQPGTAVVYVNPPSSQYQSYNAVGGETLVGALSPVSAATFHSPPYSAAPFTYSKSQFTCDVHSPSTAVPPPSYSASVSGVLSPSVHETDMGLSGGISEASTNINTATSLLNGDPTTRHYVQPTVHHLQGIVPHSLAPPPLVSAAVCQPSLSSPTTCPGLPPPLIAKTEAHSPACNGGNNFASPCPFSADSAGGSASPTAQQVAAQQWWSTSQHQHPQLPSGSAAGSGSDSSMP</sequence>
<feature type="compositionally biased region" description="Low complexity" evidence="1">
    <location>
        <begin position="308"/>
        <end position="321"/>
    </location>
</feature>
<dbReference type="Proteomes" id="UP001174909">
    <property type="component" value="Unassembled WGS sequence"/>
</dbReference>
<feature type="compositionally biased region" description="Polar residues" evidence="1">
    <location>
        <begin position="281"/>
        <end position="307"/>
    </location>
</feature>
<accession>A0AA35W9A2</accession>
<keyword evidence="3" id="KW-1185">Reference proteome</keyword>